<dbReference type="eggNOG" id="KOG0711">
    <property type="taxonomic scope" value="Eukaryota"/>
</dbReference>
<comment type="pathway">
    <text evidence="5">Pheromone biosynthesis.</text>
</comment>
<reference evidence="9" key="1">
    <citation type="journal article" date="2011" name="Genome Biol.">
        <title>Comparative genomics of the social amoebae Dictyostelium discoideum and Dictyostelium purpureum.</title>
        <authorList>
            <consortium name="US DOE Joint Genome Institute (JGI-PGF)"/>
            <person name="Sucgang R."/>
            <person name="Kuo A."/>
            <person name="Tian X."/>
            <person name="Salerno W."/>
            <person name="Parikh A."/>
            <person name="Feasley C.L."/>
            <person name="Dalin E."/>
            <person name="Tu H."/>
            <person name="Huang E."/>
            <person name="Barry K."/>
            <person name="Lindquist E."/>
            <person name="Shapiro H."/>
            <person name="Bruce D."/>
            <person name="Schmutz J."/>
            <person name="Salamov A."/>
            <person name="Fey P."/>
            <person name="Gaudet P."/>
            <person name="Anjard C."/>
            <person name="Babu M.M."/>
            <person name="Basu S."/>
            <person name="Bushmanova Y."/>
            <person name="van der Wel H."/>
            <person name="Katoh-Kurasawa M."/>
            <person name="Dinh C."/>
            <person name="Coutinho P.M."/>
            <person name="Saito T."/>
            <person name="Elias M."/>
            <person name="Schaap P."/>
            <person name="Kay R.R."/>
            <person name="Henrissat B."/>
            <person name="Eichinger L."/>
            <person name="Rivero F."/>
            <person name="Putnam N.H."/>
            <person name="West C.M."/>
            <person name="Loomis W.F."/>
            <person name="Chisholm R.L."/>
            <person name="Shaulsky G."/>
            <person name="Strassmann J.E."/>
            <person name="Queller D.C."/>
            <person name="Kuspa A."/>
            <person name="Grigoriev I.V."/>
        </authorList>
    </citation>
    <scope>NUCLEOTIDE SEQUENCE [LARGE SCALE GENOMIC DNA]</scope>
    <source>
        <strain evidence="9">QSDP1</strain>
    </source>
</reference>
<protein>
    <recommendedName>
        <fullName evidence="10">Farnesyl diphosphate synthase</fullName>
    </recommendedName>
</protein>
<evidence type="ECO:0000256" key="2">
    <source>
        <dbReference type="ARBA" id="ARBA00022679"/>
    </source>
</evidence>
<dbReference type="FunFam" id="1.10.600.10:FF:000021">
    <property type="entry name" value="Farnesyl pyrophosphate synthase"/>
    <property type="match status" value="1"/>
</dbReference>
<dbReference type="PANTHER" id="PTHR11525:SF0">
    <property type="entry name" value="FARNESYL PYROPHOSPHATE SYNTHASE"/>
    <property type="match status" value="1"/>
</dbReference>
<organism evidence="8 9">
    <name type="scientific">Dictyostelium purpureum</name>
    <name type="common">Slime mold</name>
    <dbReference type="NCBI Taxonomy" id="5786"/>
    <lineage>
        <taxon>Eukaryota</taxon>
        <taxon>Amoebozoa</taxon>
        <taxon>Evosea</taxon>
        <taxon>Eumycetozoa</taxon>
        <taxon>Dictyostelia</taxon>
        <taxon>Dictyosteliales</taxon>
        <taxon>Dictyosteliaceae</taxon>
        <taxon>Dictyostelium</taxon>
    </lineage>
</organism>
<gene>
    <name evidence="8" type="ORF">DICPUDRAFT_38391</name>
</gene>
<evidence type="ECO:0000256" key="4">
    <source>
        <dbReference type="ARBA" id="ARBA00022842"/>
    </source>
</evidence>
<dbReference type="GO" id="GO:0046872">
    <property type="term" value="F:metal ion binding"/>
    <property type="evidence" value="ECO:0007669"/>
    <property type="project" value="UniProtKB-KW"/>
</dbReference>
<keyword evidence="2 6" id="KW-0808">Transferase</keyword>
<keyword evidence="9" id="KW-1185">Reference proteome</keyword>
<dbReference type="GO" id="GO:0042811">
    <property type="term" value="P:pheromone biosynthetic process"/>
    <property type="evidence" value="ECO:0007669"/>
    <property type="project" value="UniProtKB-ARBA"/>
</dbReference>
<feature type="non-terminal residue" evidence="8">
    <location>
        <position position="366"/>
    </location>
</feature>
<sequence length="366" mass="42636">LNMSSVPLTSLQEFEEFISVFPKLKQDIIDTLPGKKINQEIIDWIGLSIDVNPIGGKYMRGLSVLNTIKDFKGVEQLDEETIFLGRVAGWCIEFLQASLLIADDIMDGGIMRRDRPCWHHYPNPLIKNLNGVEQPIGKIAVNDAFIMESCIYILLKKYFREKPYYTEMLELFHEISHNTFLGQLIDTSACHSLKGDFSSFNLKNFFHTVRFKTAYYSLYIPVALGMLMCGINYLDPQYDAMKELLLEIGEYMNAQDDYLDCYELPENMGKVGTDIEENKRSFLICQALNYATPEQIEELKKNYGIDNPENVKVVKKIYNDLGMKEIYRKYEDSQYIDFIKRIENMDDKVPKIVFIRLVNRCYKRNR</sequence>
<keyword evidence="7" id="KW-1133">Transmembrane helix</keyword>
<keyword evidence="7" id="KW-0812">Transmembrane</keyword>
<keyword evidence="7" id="KW-0472">Membrane</keyword>
<name>F0ZUD6_DICPU</name>
<dbReference type="GO" id="GO:0004161">
    <property type="term" value="F:dimethylallyltranstransferase activity"/>
    <property type="evidence" value="ECO:0000318"/>
    <property type="project" value="GO_Central"/>
</dbReference>
<keyword evidence="3" id="KW-0479">Metal-binding</keyword>
<proteinExistence type="inferred from homology"/>
<dbReference type="EMBL" id="GL871192">
    <property type="protein sequence ID" value="EGC32459.1"/>
    <property type="molecule type" value="Genomic_DNA"/>
</dbReference>
<dbReference type="KEGG" id="dpp:DICPUDRAFT_38391"/>
<dbReference type="Gene3D" id="1.10.600.10">
    <property type="entry name" value="Farnesyl Diphosphate Synthase"/>
    <property type="match status" value="1"/>
</dbReference>
<evidence type="ECO:0000256" key="6">
    <source>
        <dbReference type="RuleBase" id="RU004466"/>
    </source>
</evidence>
<evidence type="ECO:0000256" key="7">
    <source>
        <dbReference type="SAM" id="Phobius"/>
    </source>
</evidence>
<accession>F0ZUD6</accession>
<dbReference type="GO" id="GO:0005737">
    <property type="term" value="C:cytoplasm"/>
    <property type="evidence" value="ECO:0000318"/>
    <property type="project" value="GO_Central"/>
</dbReference>
<dbReference type="SFLD" id="SFLDS00005">
    <property type="entry name" value="Isoprenoid_Synthase_Type_I"/>
    <property type="match status" value="1"/>
</dbReference>
<evidence type="ECO:0000256" key="5">
    <source>
        <dbReference type="ARBA" id="ARBA00033740"/>
    </source>
</evidence>
<dbReference type="GO" id="GO:0004337">
    <property type="term" value="F:(2E,6E)-farnesyl diphosphate synthase activity"/>
    <property type="evidence" value="ECO:0000318"/>
    <property type="project" value="GO_Central"/>
</dbReference>
<dbReference type="OMA" id="NVIHENW"/>
<feature type="transmembrane region" description="Helical" evidence="7">
    <location>
        <begin position="214"/>
        <end position="234"/>
    </location>
</feature>
<comment type="cofactor">
    <cofactor evidence="1">
        <name>Mg(2+)</name>
        <dbReference type="ChEBI" id="CHEBI:18420"/>
    </cofactor>
</comment>
<dbReference type="VEuPathDB" id="AmoebaDB:DICPUDRAFT_38391"/>
<comment type="similarity">
    <text evidence="6">Belongs to the FPP/GGPP synthase family.</text>
</comment>
<dbReference type="Pfam" id="PF00348">
    <property type="entry name" value="polyprenyl_synt"/>
    <property type="match status" value="1"/>
</dbReference>
<keyword evidence="4" id="KW-0460">Magnesium</keyword>
<dbReference type="RefSeq" id="XP_003291031.1">
    <property type="nucleotide sequence ID" value="XM_003290983.1"/>
</dbReference>
<evidence type="ECO:0000256" key="3">
    <source>
        <dbReference type="ARBA" id="ARBA00022723"/>
    </source>
</evidence>
<dbReference type="PANTHER" id="PTHR11525">
    <property type="entry name" value="FARNESYL-PYROPHOSPHATE SYNTHETASE"/>
    <property type="match status" value="1"/>
</dbReference>
<dbReference type="STRING" id="5786.F0ZUD6"/>
<evidence type="ECO:0008006" key="10">
    <source>
        <dbReference type="Google" id="ProtNLM"/>
    </source>
</evidence>
<evidence type="ECO:0000313" key="8">
    <source>
        <dbReference type="EMBL" id="EGC32459.1"/>
    </source>
</evidence>
<evidence type="ECO:0000313" key="9">
    <source>
        <dbReference type="Proteomes" id="UP000001064"/>
    </source>
</evidence>
<dbReference type="OrthoDB" id="10257492at2759"/>
<dbReference type="InterPro" id="IPR039702">
    <property type="entry name" value="FPS1-like"/>
</dbReference>
<dbReference type="SUPFAM" id="SSF48576">
    <property type="entry name" value="Terpenoid synthases"/>
    <property type="match status" value="1"/>
</dbReference>
<dbReference type="InterPro" id="IPR008949">
    <property type="entry name" value="Isoprenoid_synthase_dom_sf"/>
</dbReference>
<dbReference type="AlphaFoldDB" id="F0ZUD6"/>
<dbReference type="InParanoid" id="F0ZUD6"/>
<dbReference type="GeneID" id="10508959"/>
<dbReference type="GO" id="GO:0045337">
    <property type="term" value="P:farnesyl diphosphate biosynthetic process"/>
    <property type="evidence" value="ECO:0000318"/>
    <property type="project" value="GO_Central"/>
</dbReference>
<dbReference type="Proteomes" id="UP000001064">
    <property type="component" value="Unassembled WGS sequence"/>
</dbReference>
<evidence type="ECO:0000256" key="1">
    <source>
        <dbReference type="ARBA" id="ARBA00001946"/>
    </source>
</evidence>
<dbReference type="InterPro" id="IPR000092">
    <property type="entry name" value="Polyprenyl_synt"/>
</dbReference>